<dbReference type="EMBL" id="JADCNL010000009">
    <property type="protein sequence ID" value="KAG0466138.1"/>
    <property type="molecule type" value="Genomic_DNA"/>
</dbReference>
<reference evidence="3 4" key="1">
    <citation type="journal article" date="2020" name="Nat. Food">
        <title>A phased Vanilla planifolia genome enables genetic improvement of flavour and production.</title>
        <authorList>
            <person name="Hasing T."/>
            <person name="Tang H."/>
            <person name="Brym M."/>
            <person name="Khazi F."/>
            <person name="Huang T."/>
            <person name="Chambers A.H."/>
        </authorList>
    </citation>
    <scope>NUCLEOTIDE SEQUENCE [LARGE SCALE GENOMIC DNA]</scope>
    <source>
        <tissue evidence="3">Leaf</tissue>
    </source>
</reference>
<evidence type="ECO:0000313" key="3">
    <source>
        <dbReference type="EMBL" id="KAG0466138.1"/>
    </source>
</evidence>
<protein>
    <recommendedName>
        <fullName evidence="2">Ubiquitin-like domain-containing protein</fullName>
    </recommendedName>
</protein>
<accession>A0A835Q7G4</accession>
<dbReference type="AlphaFoldDB" id="A0A835Q7G4"/>
<dbReference type="PANTHER" id="PTHR12329:SF17">
    <property type="entry name" value="OS04G0619900 PROTEIN"/>
    <property type="match status" value="1"/>
</dbReference>
<dbReference type="Pfam" id="PF02179">
    <property type="entry name" value="BAG"/>
    <property type="match status" value="1"/>
</dbReference>
<organism evidence="3 4">
    <name type="scientific">Vanilla planifolia</name>
    <name type="common">Vanilla</name>
    <dbReference type="NCBI Taxonomy" id="51239"/>
    <lineage>
        <taxon>Eukaryota</taxon>
        <taxon>Viridiplantae</taxon>
        <taxon>Streptophyta</taxon>
        <taxon>Embryophyta</taxon>
        <taxon>Tracheophyta</taxon>
        <taxon>Spermatophyta</taxon>
        <taxon>Magnoliopsida</taxon>
        <taxon>Liliopsida</taxon>
        <taxon>Asparagales</taxon>
        <taxon>Orchidaceae</taxon>
        <taxon>Vanilloideae</taxon>
        <taxon>Vanilleae</taxon>
        <taxon>Vanilla</taxon>
    </lineage>
</organism>
<dbReference type="Proteomes" id="UP000636800">
    <property type="component" value="Unassembled WGS sequence"/>
</dbReference>
<dbReference type="PANTHER" id="PTHR12329">
    <property type="entry name" value="BCL2-ASSOCIATED ATHANOGENE"/>
    <property type="match status" value="1"/>
</dbReference>
<dbReference type="InterPro" id="IPR039773">
    <property type="entry name" value="BAG_chaperone_regulator"/>
</dbReference>
<name>A0A835Q7G4_VANPL</name>
<dbReference type="SMART" id="SM00213">
    <property type="entry name" value="UBQ"/>
    <property type="match status" value="1"/>
</dbReference>
<proteinExistence type="predicted"/>
<dbReference type="SUPFAM" id="SSF54236">
    <property type="entry name" value="Ubiquitin-like"/>
    <property type="match status" value="1"/>
</dbReference>
<dbReference type="GO" id="GO:0051087">
    <property type="term" value="F:protein-folding chaperone binding"/>
    <property type="evidence" value="ECO:0007669"/>
    <property type="project" value="InterPro"/>
</dbReference>
<keyword evidence="1" id="KW-0143">Chaperone</keyword>
<sequence length="249" mass="27912">MIRMSGLHGGSSGSESDGVAEIEWELRPGGMLVQKRIVDPGTPPPPALCLRVSYGKSKIEISVSSRSTFWELKKLLEAETRLKPSEQRIMYKGKERENGEYLDRCGIKDRSKLVVVEDPSSCERRYIEMRRNVKIQDAARAISALSLEVDKLATQVKSIEKSISSGNKVPELQITTLIELLMRQAVKLDAIHAEGDASIQKNLQAKSVQKCVEALDVLKQSNGKLNHVIVTTKWETFDPPSTTQWEFFE</sequence>
<dbReference type="GO" id="GO:0005737">
    <property type="term" value="C:cytoplasm"/>
    <property type="evidence" value="ECO:0007669"/>
    <property type="project" value="TreeGrafter"/>
</dbReference>
<gene>
    <name evidence="3" type="ORF">HPP92_017718</name>
</gene>
<keyword evidence="4" id="KW-1185">Reference proteome</keyword>
<dbReference type="Gene3D" id="3.10.20.90">
    <property type="entry name" value="Phosphatidylinositol 3-kinase Catalytic Subunit, Chain A, domain 1"/>
    <property type="match status" value="1"/>
</dbReference>
<dbReference type="SUPFAM" id="SSF63491">
    <property type="entry name" value="BAG domain"/>
    <property type="match status" value="1"/>
</dbReference>
<comment type="caution">
    <text evidence="3">The sequence shown here is derived from an EMBL/GenBank/DDBJ whole genome shotgun (WGS) entry which is preliminary data.</text>
</comment>
<feature type="domain" description="Ubiquitin-like" evidence="2">
    <location>
        <begin position="46"/>
        <end position="116"/>
    </location>
</feature>
<evidence type="ECO:0000259" key="2">
    <source>
        <dbReference type="PROSITE" id="PS50053"/>
    </source>
</evidence>
<dbReference type="PROSITE" id="PS50053">
    <property type="entry name" value="UBIQUITIN_2"/>
    <property type="match status" value="1"/>
</dbReference>
<dbReference type="InterPro" id="IPR029071">
    <property type="entry name" value="Ubiquitin-like_domsf"/>
</dbReference>
<dbReference type="InterPro" id="IPR036533">
    <property type="entry name" value="BAG_dom_sf"/>
</dbReference>
<dbReference type="GO" id="GO:0000774">
    <property type="term" value="F:adenyl-nucleotide exchange factor activity"/>
    <property type="evidence" value="ECO:0007669"/>
    <property type="project" value="TreeGrafter"/>
</dbReference>
<dbReference type="Gene3D" id="1.20.58.120">
    <property type="entry name" value="BAG domain"/>
    <property type="match status" value="1"/>
</dbReference>
<dbReference type="InterPro" id="IPR000626">
    <property type="entry name" value="Ubiquitin-like_dom"/>
</dbReference>
<evidence type="ECO:0000313" key="4">
    <source>
        <dbReference type="Proteomes" id="UP000636800"/>
    </source>
</evidence>
<dbReference type="Pfam" id="PF00240">
    <property type="entry name" value="ubiquitin"/>
    <property type="match status" value="1"/>
</dbReference>
<evidence type="ECO:0000256" key="1">
    <source>
        <dbReference type="ARBA" id="ARBA00023186"/>
    </source>
</evidence>
<dbReference type="GO" id="GO:0050821">
    <property type="term" value="P:protein stabilization"/>
    <property type="evidence" value="ECO:0007669"/>
    <property type="project" value="TreeGrafter"/>
</dbReference>
<dbReference type="InterPro" id="IPR003103">
    <property type="entry name" value="BAG_domain"/>
</dbReference>